<sequence length="75" mass="8864">MGDNKMDFVIVLLLLVIIYKLYVDNRERVVSRELLLNELQECKLALRSNNLSELLSVNEESNKLLEQMRKELEEL</sequence>
<keyword evidence="1" id="KW-0812">Transmembrane</keyword>
<feature type="transmembrane region" description="Helical" evidence="1">
    <location>
        <begin position="6"/>
        <end position="23"/>
    </location>
</feature>
<protein>
    <submittedName>
        <fullName evidence="2">Uncharacterized protein</fullName>
    </submittedName>
</protein>
<keyword evidence="1" id="KW-1133">Transmembrane helix</keyword>
<organism evidence="2">
    <name type="scientific">marine metagenome</name>
    <dbReference type="NCBI Taxonomy" id="408172"/>
    <lineage>
        <taxon>unclassified sequences</taxon>
        <taxon>metagenomes</taxon>
        <taxon>ecological metagenomes</taxon>
    </lineage>
</organism>
<keyword evidence="1" id="KW-0472">Membrane</keyword>
<accession>A0A381RBT0</accession>
<name>A0A381RBT0_9ZZZZ</name>
<reference evidence="2" key="1">
    <citation type="submission" date="2018-05" db="EMBL/GenBank/DDBJ databases">
        <authorList>
            <person name="Lanie J.A."/>
            <person name="Ng W.-L."/>
            <person name="Kazmierczak K.M."/>
            <person name="Andrzejewski T.M."/>
            <person name="Davidsen T.M."/>
            <person name="Wayne K.J."/>
            <person name="Tettelin H."/>
            <person name="Glass J.I."/>
            <person name="Rusch D."/>
            <person name="Podicherti R."/>
            <person name="Tsui H.-C.T."/>
            <person name="Winkler M.E."/>
        </authorList>
    </citation>
    <scope>NUCLEOTIDE SEQUENCE</scope>
</reference>
<gene>
    <name evidence="2" type="ORF">METZ01_LOCUS42046</name>
</gene>
<dbReference type="EMBL" id="UINC01001808">
    <property type="protein sequence ID" value="SUZ89192.1"/>
    <property type="molecule type" value="Genomic_DNA"/>
</dbReference>
<dbReference type="AlphaFoldDB" id="A0A381RBT0"/>
<proteinExistence type="predicted"/>
<evidence type="ECO:0000256" key="1">
    <source>
        <dbReference type="SAM" id="Phobius"/>
    </source>
</evidence>
<evidence type="ECO:0000313" key="2">
    <source>
        <dbReference type="EMBL" id="SUZ89192.1"/>
    </source>
</evidence>